<dbReference type="GO" id="GO:0008270">
    <property type="term" value="F:zinc ion binding"/>
    <property type="evidence" value="ECO:0007669"/>
    <property type="project" value="UniProtKB-KW"/>
</dbReference>
<evidence type="ECO:0000313" key="12">
    <source>
        <dbReference type="Proteomes" id="UP001251528"/>
    </source>
</evidence>
<dbReference type="Gene3D" id="3.30.40.10">
    <property type="entry name" value="Zinc/RING finger domain, C3HC4 (zinc finger)"/>
    <property type="match status" value="1"/>
</dbReference>
<accession>A0AAJ0CRP9</accession>
<evidence type="ECO:0000256" key="6">
    <source>
        <dbReference type="ARBA" id="ARBA00022786"/>
    </source>
</evidence>
<comment type="catalytic activity">
    <reaction evidence="1">
        <text>S-ubiquitinyl-[E2 ubiquitin-conjugating enzyme]-L-cysteine + [acceptor protein]-L-lysine = [E2 ubiquitin-conjugating enzyme]-L-cysteine + N(6)-ubiquitinyl-[acceptor protein]-L-lysine.</text>
        <dbReference type="EC" id="2.3.2.27"/>
    </reaction>
</comment>
<feature type="domain" description="RING-type" evidence="10">
    <location>
        <begin position="322"/>
        <end position="363"/>
    </location>
</feature>
<dbReference type="PROSITE" id="PS50089">
    <property type="entry name" value="ZF_RING_2"/>
    <property type="match status" value="1"/>
</dbReference>
<keyword evidence="5 8" id="KW-0863">Zinc-finger</keyword>
<evidence type="ECO:0000256" key="5">
    <source>
        <dbReference type="ARBA" id="ARBA00022771"/>
    </source>
</evidence>
<feature type="region of interest" description="Disordered" evidence="9">
    <location>
        <begin position="151"/>
        <end position="223"/>
    </location>
</feature>
<evidence type="ECO:0000259" key="10">
    <source>
        <dbReference type="PROSITE" id="PS50089"/>
    </source>
</evidence>
<evidence type="ECO:0000256" key="7">
    <source>
        <dbReference type="ARBA" id="ARBA00022833"/>
    </source>
</evidence>
<dbReference type="SMART" id="SM00184">
    <property type="entry name" value="RING"/>
    <property type="match status" value="1"/>
</dbReference>
<dbReference type="FunFam" id="3.30.40.10:FF:000127">
    <property type="entry name" value="E3 ubiquitin-protein ligase RNF181"/>
    <property type="match status" value="1"/>
</dbReference>
<reference evidence="11" key="1">
    <citation type="submission" date="2023-06" db="EMBL/GenBank/DDBJ databases">
        <title>Conoideocrella luteorostrata (Hypocreales: Clavicipitaceae), a potential biocontrol fungus for elongate hemlock scale in United States Christmas tree production areas.</title>
        <authorList>
            <person name="Barrett H."/>
            <person name="Lovett B."/>
            <person name="Macias A.M."/>
            <person name="Stajich J.E."/>
            <person name="Kasson M.T."/>
        </authorList>
    </citation>
    <scope>NUCLEOTIDE SEQUENCE</scope>
    <source>
        <strain evidence="11">ARSEF 14590</strain>
    </source>
</reference>
<evidence type="ECO:0000256" key="9">
    <source>
        <dbReference type="SAM" id="MobiDB-lite"/>
    </source>
</evidence>
<evidence type="ECO:0000256" key="8">
    <source>
        <dbReference type="PROSITE-ProRule" id="PRU00175"/>
    </source>
</evidence>
<sequence length="546" mass="59418">MASSTDEIAPSSLRGRNLDATAGREVVFCHACSNEWYRDEHGLVCPGCDSDITEIVTPGSDPREAASSSSGSTSPDLPPLRIADDSDPDEADIEEHLGPHGFQFQRTIRFDPRERPPQRGPDAGPIFERFYNMVQNFSEPLRTGPGGIVQLPHRDSDSETTPGVHRTTFSSGPFGGAMASFTIYASPPTHSTRGNDGSDDGSGTGRRANGNPNDPPPSDPFQAIFSNIMRDLPPPLAEDGRRPVHTGFASSLQEILNLFNPASATMGDAVYSQEALDRIITQLMEANPSSNAAPPASAEALRNLSRRQVDTKLLGPEGTVECSICIDEMKEGETAVFLPCNHWFHEDCVVLWLREHNTCPVCRTPIEQSGRSSNQNPRGSNPSGDGGSGPSNETPHSHHPPSFSRHDSDEFRGFGGRYDGGADTPSGRAAADMVSSIYVDARNRQNRLDEVLRSVASMQREREVDQRDRATASGFGYDTSRLQRRTSHSPTSPRTTNFAEQGARMRQRSPSENNRRGNGDREGRRQSGAWNWLRDRFAGSGSSGGN</sequence>
<evidence type="ECO:0000256" key="2">
    <source>
        <dbReference type="ARBA" id="ARBA00012483"/>
    </source>
</evidence>
<comment type="caution">
    <text evidence="11">The sequence shown here is derived from an EMBL/GenBank/DDBJ whole genome shotgun (WGS) entry which is preliminary data.</text>
</comment>
<keyword evidence="4" id="KW-0479">Metal-binding</keyword>
<evidence type="ECO:0000256" key="4">
    <source>
        <dbReference type="ARBA" id="ARBA00022723"/>
    </source>
</evidence>
<feature type="region of interest" description="Disordered" evidence="9">
    <location>
        <begin position="56"/>
        <end position="101"/>
    </location>
</feature>
<dbReference type="AlphaFoldDB" id="A0AAJ0CRP9"/>
<dbReference type="EC" id="2.3.2.27" evidence="2"/>
<dbReference type="EMBL" id="JASWJB010000122">
    <property type="protein sequence ID" value="KAK2595920.1"/>
    <property type="molecule type" value="Genomic_DNA"/>
</dbReference>
<dbReference type="GO" id="GO:0061630">
    <property type="term" value="F:ubiquitin protein ligase activity"/>
    <property type="evidence" value="ECO:0007669"/>
    <property type="project" value="UniProtKB-EC"/>
</dbReference>
<evidence type="ECO:0000256" key="3">
    <source>
        <dbReference type="ARBA" id="ARBA00022679"/>
    </source>
</evidence>
<keyword evidence="6" id="KW-0833">Ubl conjugation pathway</keyword>
<name>A0AAJ0CRP9_9HYPO</name>
<dbReference type="GO" id="GO:0016567">
    <property type="term" value="P:protein ubiquitination"/>
    <property type="evidence" value="ECO:0007669"/>
    <property type="project" value="UniProtKB-ARBA"/>
</dbReference>
<feature type="compositionally biased region" description="Basic and acidic residues" evidence="9">
    <location>
        <begin position="513"/>
        <end position="525"/>
    </location>
</feature>
<proteinExistence type="predicted"/>
<feature type="region of interest" description="Disordered" evidence="9">
    <location>
        <begin position="459"/>
        <end position="546"/>
    </location>
</feature>
<organism evidence="11 12">
    <name type="scientific">Conoideocrella luteorostrata</name>
    <dbReference type="NCBI Taxonomy" id="1105319"/>
    <lineage>
        <taxon>Eukaryota</taxon>
        <taxon>Fungi</taxon>
        <taxon>Dikarya</taxon>
        <taxon>Ascomycota</taxon>
        <taxon>Pezizomycotina</taxon>
        <taxon>Sordariomycetes</taxon>
        <taxon>Hypocreomycetidae</taxon>
        <taxon>Hypocreales</taxon>
        <taxon>Clavicipitaceae</taxon>
        <taxon>Conoideocrella</taxon>
    </lineage>
</organism>
<feature type="compositionally biased region" description="Basic and acidic residues" evidence="9">
    <location>
        <begin position="459"/>
        <end position="470"/>
    </location>
</feature>
<keyword evidence="7" id="KW-0862">Zinc</keyword>
<feature type="region of interest" description="Disordered" evidence="9">
    <location>
        <begin position="365"/>
        <end position="428"/>
    </location>
</feature>
<dbReference type="PANTHER" id="PTHR45931">
    <property type="entry name" value="SI:CH211-59O9.10"/>
    <property type="match status" value="1"/>
</dbReference>
<gene>
    <name evidence="11" type="ORF">QQS21_006515</name>
</gene>
<dbReference type="PANTHER" id="PTHR45931:SF3">
    <property type="entry name" value="RING ZINC FINGER-CONTAINING PROTEIN"/>
    <property type="match status" value="1"/>
</dbReference>
<dbReference type="InterPro" id="IPR013083">
    <property type="entry name" value="Znf_RING/FYVE/PHD"/>
</dbReference>
<keyword evidence="3" id="KW-0808">Transferase</keyword>
<protein>
    <recommendedName>
        <fullName evidence="2">RING-type E3 ubiquitin transferase</fullName>
        <ecNumber evidence="2">2.3.2.27</ecNumber>
    </recommendedName>
</protein>
<feature type="compositionally biased region" description="Polar residues" evidence="9">
    <location>
        <begin position="366"/>
        <end position="375"/>
    </location>
</feature>
<evidence type="ECO:0000313" key="11">
    <source>
        <dbReference type="EMBL" id="KAK2595920.1"/>
    </source>
</evidence>
<dbReference type="SUPFAM" id="SSF57850">
    <property type="entry name" value="RING/U-box"/>
    <property type="match status" value="1"/>
</dbReference>
<dbReference type="Pfam" id="PF13639">
    <property type="entry name" value="zf-RING_2"/>
    <property type="match status" value="1"/>
</dbReference>
<dbReference type="GO" id="GO:0005634">
    <property type="term" value="C:nucleus"/>
    <property type="evidence" value="ECO:0007669"/>
    <property type="project" value="TreeGrafter"/>
</dbReference>
<keyword evidence="12" id="KW-1185">Reference proteome</keyword>
<dbReference type="InterPro" id="IPR001841">
    <property type="entry name" value="Znf_RING"/>
</dbReference>
<dbReference type="GO" id="GO:0006511">
    <property type="term" value="P:ubiquitin-dependent protein catabolic process"/>
    <property type="evidence" value="ECO:0007669"/>
    <property type="project" value="TreeGrafter"/>
</dbReference>
<evidence type="ECO:0000256" key="1">
    <source>
        <dbReference type="ARBA" id="ARBA00000900"/>
    </source>
</evidence>
<dbReference type="InterPro" id="IPR051834">
    <property type="entry name" value="RING_finger_E3_ligase"/>
</dbReference>
<feature type="compositionally biased region" description="Low complexity" evidence="9">
    <location>
        <begin position="65"/>
        <end position="75"/>
    </location>
</feature>
<dbReference type="Proteomes" id="UP001251528">
    <property type="component" value="Unassembled WGS sequence"/>
</dbReference>
<dbReference type="CDD" id="cd16454">
    <property type="entry name" value="RING-H2_PA-TM-RING"/>
    <property type="match status" value="1"/>
</dbReference>